<feature type="chain" id="PRO_5043761619" description="Secreted protein" evidence="1">
    <location>
        <begin position="21"/>
        <end position="86"/>
    </location>
</feature>
<proteinExistence type="predicted"/>
<organism evidence="2">
    <name type="scientific">Alsobacter sp. KACC 23698</name>
    <dbReference type="NCBI Taxonomy" id="3149229"/>
    <lineage>
        <taxon>Bacteria</taxon>
        <taxon>Pseudomonadati</taxon>
        <taxon>Pseudomonadota</taxon>
        <taxon>Alphaproteobacteria</taxon>
        <taxon>Hyphomicrobiales</taxon>
        <taxon>Alsobacteraceae</taxon>
        <taxon>Alsobacter</taxon>
    </lineage>
</organism>
<keyword evidence="1" id="KW-0732">Signal</keyword>
<sequence>MKAILLATALCVTGAAAATAQEFSIGPGGVTVGRDRDRDFDRRRWDRRHYDRDYTTGSVRGGCRYVTITKENDDGDTVTRRIRRCD</sequence>
<evidence type="ECO:0008006" key="3">
    <source>
        <dbReference type="Google" id="ProtNLM"/>
    </source>
</evidence>
<gene>
    <name evidence="2" type="ORF">ABEG18_02165</name>
</gene>
<evidence type="ECO:0000313" key="2">
    <source>
        <dbReference type="EMBL" id="XBO39611.1"/>
    </source>
</evidence>
<evidence type="ECO:0000256" key="1">
    <source>
        <dbReference type="SAM" id="SignalP"/>
    </source>
</evidence>
<dbReference type="AlphaFoldDB" id="A0AAU7JH67"/>
<dbReference type="EMBL" id="CP157484">
    <property type="protein sequence ID" value="XBO39611.1"/>
    <property type="molecule type" value="Genomic_DNA"/>
</dbReference>
<reference evidence="2" key="1">
    <citation type="submission" date="2024-05" db="EMBL/GenBank/DDBJ databases">
        <authorList>
            <person name="Kim S."/>
            <person name="Heo J."/>
            <person name="Choi H."/>
            <person name="Choi Y."/>
            <person name="Kwon S.-W."/>
            <person name="Kim Y."/>
        </authorList>
    </citation>
    <scope>NUCLEOTIDE SEQUENCE</scope>
    <source>
        <strain evidence="2">KACC 23698</strain>
    </source>
</reference>
<protein>
    <recommendedName>
        <fullName evidence="3">Secreted protein</fullName>
    </recommendedName>
</protein>
<dbReference type="RefSeq" id="WP_406856456.1">
    <property type="nucleotide sequence ID" value="NZ_CP157484.1"/>
</dbReference>
<accession>A0AAU7JH67</accession>
<name>A0AAU7JH67_9HYPH</name>
<feature type="signal peptide" evidence="1">
    <location>
        <begin position="1"/>
        <end position="20"/>
    </location>
</feature>